<evidence type="ECO:0000259" key="1">
    <source>
        <dbReference type="PROSITE" id="PS51819"/>
    </source>
</evidence>
<dbReference type="Proteomes" id="UP001149140">
    <property type="component" value="Unassembled WGS sequence"/>
</dbReference>
<dbReference type="PANTHER" id="PTHR33993">
    <property type="entry name" value="GLYOXALASE-RELATED"/>
    <property type="match status" value="1"/>
</dbReference>
<keyword evidence="3" id="KW-1185">Reference proteome</keyword>
<feature type="domain" description="VOC" evidence="1">
    <location>
        <begin position="10"/>
        <end position="125"/>
    </location>
</feature>
<reference evidence="2" key="1">
    <citation type="submission" date="2022-10" db="EMBL/GenBank/DDBJ databases">
        <title>The WGS of Solirubrobacter ginsenosidimutans DSM 21036.</title>
        <authorList>
            <person name="Jiang Z."/>
        </authorList>
    </citation>
    <scope>NUCLEOTIDE SEQUENCE</scope>
    <source>
        <strain evidence="2">DSM 21036</strain>
    </source>
</reference>
<feature type="domain" description="VOC" evidence="1">
    <location>
        <begin position="139"/>
        <end position="277"/>
    </location>
</feature>
<dbReference type="InterPro" id="IPR037523">
    <property type="entry name" value="VOC_core"/>
</dbReference>
<organism evidence="2 3">
    <name type="scientific">Solirubrobacter ginsenosidimutans</name>
    <dbReference type="NCBI Taxonomy" id="490573"/>
    <lineage>
        <taxon>Bacteria</taxon>
        <taxon>Bacillati</taxon>
        <taxon>Actinomycetota</taxon>
        <taxon>Thermoleophilia</taxon>
        <taxon>Solirubrobacterales</taxon>
        <taxon>Solirubrobacteraceae</taxon>
        <taxon>Solirubrobacter</taxon>
    </lineage>
</organism>
<proteinExistence type="predicted"/>
<dbReference type="PANTHER" id="PTHR33993:SF14">
    <property type="entry name" value="GB|AAF24581.1"/>
    <property type="match status" value="1"/>
</dbReference>
<protein>
    <submittedName>
        <fullName evidence="2">VOC family protein</fullName>
    </submittedName>
</protein>
<evidence type="ECO:0000313" key="3">
    <source>
        <dbReference type="Proteomes" id="UP001149140"/>
    </source>
</evidence>
<dbReference type="CDD" id="cd07247">
    <property type="entry name" value="SgaA_N_like"/>
    <property type="match status" value="2"/>
</dbReference>
<comment type="caution">
    <text evidence="2">The sequence shown here is derived from an EMBL/GenBank/DDBJ whole genome shotgun (WGS) entry which is preliminary data.</text>
</comment>
<dbReference type="RefSeq" id="WP_270045918.1">
    <property type="nucleotide sequence ID" value="NZ_JAPDOD010000072.1"/>
</dbReference>
<sequence length="281" mass="29589">MTPRETYPPSVSCFIDTERSDVDAAMAFYGGLFGWSYKQVTPEGAPRFALAQVDGLDVAGIGDAASDDAPPAWNTYIAVESADAVAEKVERAGGTTLVAPFDFSAAGRMGVFADPAGAAFRVWQAGEASGAELVNAPGAWNWSDLETRDIDAAKTFYSAVFGWEYQDVDFGAGPSVMIRVPGYGDHLESIAPGTLASHKELGAPDGFSDAIGWMQPPASDESAPRWAVTFSVADTDETAARTPALGGTVLVEPFDVPYVRMAVIRDPDGATFTIGTFKPPA</sequence>
<dbReference type="InterPro" id="IPR029068">
    <property type="entry name" value="Glyas_Bleomycin-R_OHBP_Dase"/>
</dbReference>
<dbReference type="EMBL" id="JAPDOD010000072">
    <property type="protein sequence ID" value="MDA0166660.1"/>
    <property type="molecule type" value="Genomic_DNA"/>
</dbReference>
<dbReference type="InterPro" id="IPR004360">
    <property type="entry name" value="Glyas_Fos-R_dOase_dom"/>
</dbReference>
<name>A0A9X3N1I5_9ACTN</name>
<dbReference type="AlphaFoldDB" id="A0A9X3N1I5"/>
<accession>A0A9X3N1I5</accession>
<dbReference type="PROSITE" id="PS51819">
    <property type="entry name" value="VOC"/>
    <property type="match status" value="2"/>
</dbReference>
<evidence type="ECO:0000313" key="2">
    <source>
        <dbReference type="EMBL" id="MDA0166660.1"/>
    </source>
</evidence>
<dbReference type="InterPro" id="IPR052164">
    <property type="entry name" value="Anthracycline_SecMetBiosynth"/>
</dbReference>
<dbReference type="Pfam" id="PF00903">
    <property type="entry name" value="Glyoxalase"/>
    <property type="match status" value="2"/>
</dbReference>
<dbReference type="Gene3D" id="3.10.180.10">
    <property type="entry name" value="2,3-Dihydroxybiphenyl 1,2-Dioxygenase, domain 1"/>
    <property type="match status" value="2"/>
</dbReference>
<gene>
    <name evidence="2" type="ORF">OM076_40740</name>
</gene>
<dbReference type="SUPFAM" id="SSF54593">
    <property type="entry name" value="Glyoxalase/Bleomycin resistance protein/Dihydroxybiphenyl dioxygenase"/>
    <property type="match status" value="2"/>
</dbReference>